<dbReference type="HAMAP" id="MF_00900">
    <property type="entry name" value="GTPase_HflX"/>
    <property type="match status" value="1"/>
</dbReference>
<dbReference type="CDD" id="cd01878">
    <property type="entry name" value="HflX"/>
    <property type="match status" value="1"/>
</dbReference>
<keyword evidence="8" id="KW-1185">Reference proteome</keyword>
<dbReference type="EMBL" id="CAWUPB010001173">
    <property type="protein sequence ID" value="CAK7346313.1"/>
    <property type="molecule type" value="Genomic_DNA"/>
</dbReference>
<dbReference type="Gene3D" id="6.10.250.2860">
    <property type="match status" value="1"/>
</dbReference>
<gene>
    <name evidence="7" type="ORF">DCAF_LOCUS18986</name>
</gene>
<dbReference type="Pfam" id="PF13167">
    <property type="entry name" value="GTP-bdg_N"/>
    <property type="match status" value="1"/>
</dbReference>
<reference evidence="7 8" key="1">
    <citation type="submission" date="2024-01" db="EMBL/GenBank/DDBJ databases">
        <authorList>
            <person name="Waweru B."/>
        </authorList>
    </citation>
    <scope>NUCLEOTIDE SEQUENCE [LARGE SCALE GENOMIC DNA]</scope>
</reference>
<dbReference type="FunFam" id="3.40.50.11060:FF:000006">
    <property type="entry name" value="Predicted protein"/>
    <property type="match status" value="1"/>
</dbReference>
<dbReference type="InterPro" id="IPR030394">
    <property type="entry name" value="G_HFLX_dom"/>
</dbReference>
<dbReference type="InterPro" id="IPR042108">
    <property type="entry name" value="GTPase_HflX_N_sf"/>
</dbReference>
<keyword evidence="4" id="KW-0342">GTP-binding</keyword>
<feature type="region of interest" description="Disordered" evidence="5">
    <location>
        <begin position="83"/>
        <end position="114"/>
    </location>
</feature>
<dbReference type="AlphaFoldDB" id="A0AAV1S7W0"/>
<dbReference type="PANTHER" id="PTHR10229:SF0">
    <property type="entry name" value="GTP-BINDING PROTEIN 6-RELATED"/>
    <property type="match status" value="1"/>
</dbReference>
<evidence type="ECO:0000256" key="5">
    <source>
        <dbReference type="SAM" id="MobiDB-lite"/>
    </source>
</evidence>
<evidence type="ECO:0000313" key="8">
    <source>
        <dbReference type="Proteomes" id="UP001314170"/>
    </source>
</evidence>
<evidence type="ECO:0000256" key="4">
    <source>
        <dbReference type="ARBA" id="ARBA00023134"/>
    </source>
</evidence>
<evidence type="ECO:0000256" key="3">
    <source>
        <dbReference type="ARBA" id="ARBA00022842"/>
    </source>
</evidence>
<keyword evidence="2" id="KW-0547">Nucleotide-binding</keyword>
<dbReference type="PROSITE" id="PS51705">
    <property type="entry name" value="G_HFLX"/>
    <property type="match status" value="1"/>
</dbReference>
<dbReference type="GO" id="GO:0005737">
    <property type="term" value="C:cytoplasm"/>
    <property type="evidence" value="ECO:0007669"/>
    <property type="project" value="TreeGrafter"/>
</dbReference>
<sequence>MIVSHCSLTRPWPSSIHKPCFPKLKKLKFPLTLTSNTVNSLKLTTRVLQQGTEVVSPDNALVQNPVIQTKEETEDEVPGIFDGVASTESEDKTPVSSNKVKKKKKEDEDSSENRFKLRNGREVYEEKAYLVGVERKGDMADSFGTEESLKELGQLADTAGLLVVGSSYQKLASPNPRTYIGSGKVAEIKSAIQGLDVETVIFDDELSPGQLRNLEKTLGGDVRVCDRTALILDIFNQRAATHEASLQAWLLLHFVALAQMEYQLPRLTRMWSHLERQAGGRVKGMGEKQIEVDKRILRTQIGVLKKELESVRKHRKQYRNRRTSVPVPVVSLVGYTNAGKSTLLNQLTGAGVLAEDRLFATLDPTTRRVQMKNGNEFLLTDTVGFIQKLPTTLVAAFRATLEEISESSLLVHVVDISHPLAEQQMDAVDKVLSELDVSSIPRLTVWNKVDRVSDPKKLKLEAERKQDVVFVSALNGDGLQQFCNAVQEKLKDSMVWVEALVPFDKGELLSTIHQVGMVERTEYTESGTLIKAHVPLRFARLLAPMRQLCKS</sequence>
<dbReference type="GO" id="GO:0046872">
    <property type="term" value="F:metal ion binding"/>
    <property type="evidence" value="ECO:0007669"/>
    <property type="project" value="UniProtKB-KW"/>
</dbReference>
<evidence type="ECO:0000313" key="7">
    <source>
        <dbReference type="EMBL" id="CAK7346313.1"/>
    </source>
</evidence>
<comment type="caution">
    <text evidence="7">The sequence shown here is derived from an EMBL/GenBank/DDBJ whole genome shotgun (WGS) entry which is preliminary data.</text>
</comment>
<feature type="domain" description="Hflx-type G" evidence="6">
    <location>
        <begin position="328"/>
        <end position="494"/>
    </location>
</feature>
<dbReference type="FunFam" id="3.40.50.300:FF:000173">
    <property type="entry name" value="GTPase HflX"/>
    <property type="match status" value="1"/>
</dbReference>
<keyword evidence="1" id="KW-0479">Metal-binding</keyword>
<evidence type="ECO:0000259" key="6">
    <source>
        <dbReference type="PROSITE" id="PS51705"/>
    </source>
</evidence>
<dbReference type="Pfam" id="PF16360">
    <property type="entry name" value="GTP-bdg_M"/>
    <property type="match status" value="1"/>
</dbReference>
<organism evidence="7 8">
    <name type="scientific">Dovyalis caffra</name>
    <dbReference type="NCBI Taxonomy" id="77055"/>
    <lineage>
        <taxon>Eukaryota</taxon>
        <taxon>Viridiplantae</taxon>
        <taxon>Streptophyta</taxon>
        <taxon>Embryophyta</taxon>
        <taxon>Tracheophyta</taxon>
        <taxon>Spermatophyta</taxon>
        <taxon>Magnoliopsida</taxon>
        <taxon>eudicotyledons</taxon>
        <taxon>Gunneridae</taxon>
        <taxon>Pentapetalae</taxon>
        <taxon>rosids</taxon>
        <taxon>fabids</taxon>
        <taxon>Malpighiales</taxon>
        <taxon>Salicaceae</taxon>
        <taxon>Flacourtieae</taxon>
        <taxon>Dovyalis</taxon>
    </lineage>
</organism>
<dbReference type="Gene3D" id="3.40.50.300">
    <property type="entry name" value="P-loop containing nucleotide triphosphate hydrolases"/>
    <property type="match status" value="1"/>
</dbReference>
<dbReference type="NCBIfam" id="TIGR03156">
    <property type="entry name" value="GTP_HflX"/>
    <property type="match status" value="1"/>
</dbReference>
<dbReference type="GO" id="GO:0043022">
    <property type="term" value="F:ribosome binding"/>
    <property type="evidence" value="ECO:0007669"/>
    <property type="project" value="TreeGrafter"/>
</dbReference>
<dbReference type="InterPro" id="IPR016496">
    <property type="entry name" value="GTPase_HflX"/>
</dbReference>
<dbReference type="NCBIfam" id="TIGR00231">
    <property type="entry name" value="small_GTP"/>
    <property type="match status" value="1"/>
</dbReference>
<proteinExistence type="inferred from homology"/>
<dbReference type="SUPFAM" id="SSF52540">
    <property type="entry name" value="P-loop containing nucleoside triphosphate hydrolases"/>
    <property type="match status" value="1"/>
</dbReference>
<dbReference type="GO" id="GO:0005525">
    <property type="term" value="F:GTP binding"/>
    <property type="evidence" value="ECO:0007669"/>
    <property type="project" value="UniProtKB-KW"/>
</dbReference>
<dbReference type="Gene3D" id="3.40.50.11060">
    <property type="entry name" value="GTPase HflX, N-terminal domain"/>
    <property type="match status" value="1"/>
</dbReference>
<dbReference type="Proteomes" id="UP001314170">
    <property type="component" value="Unassembled WGS sequence"/>
</dbReference>
<dbReference type="Pfam" id="PF01926">
    <property type="entry name" value="MMR_HSR1"/>
    <property type="match status" value="1"/>
</dbReference>
<dbReference type="InterPro" id="IPR025121">
    <property type="entry name" value="GTPase_HflX_N"/>
</dbReference>
<name>A0AAV1S7W0_9ROSI</name>
<evidence type="ECO:0000256" key="2">
    <source>
        <dbReference type="ARBA" id="ARBA00022741"/>
    </source>
</evidence>
<dbReference type="InterPro" id="IPR027417">
    <property type="entry name" value="P-loop_NTPase"/>
</dbReference>
<evidence type="ECO:0000256" key="1">
    <source>
        <dbReference type="ARBA" id="ARBA00022723"/>
    </source>
</evidence>
<dbReference type="InterPro" id="IPR032305">
    <property type="entry name" value="GTP-bd_M"/>
</dbReference>
<dbReference type="PRINTS" id="PR00326">
    <property type="entry name" value="GTP1OBG"/>
</dbReference>
<dbReference type="InterPro" id="IPR005225">
    <property type="entry name" value="Small_GTP-bd"/>
</dbReference>
<dbReference type="Pfam" id="PF19275">
    <property type="entry name" value="HflX_C"/>
    <property type="match status" value="1"/>
</dbReference>
<feature type="compositionally biased region" description="Basic and acidic residues" evidence="5">
    <location>
        <begin position="105"/>
        <end position="114"/>
    </location>
</feature>
<dbReference type="InterPro" id="IPR045498">
    <property type="entry name" value="HflX_C"/>
</dbReference>
<dbReference type="InterPro" id="IPR006073">
    <property type="entry name" value="GTP-bd"/>
</dbReference>
<protein>
    <recommendedName>
        <fullName evidence="6">Hflx-type G domain-containing protein</fullName>
    </recommendedName>
</protein>
<dbReference type="PANTHER" id="PTHR10229">
    <property type="entry name" value="GTP-BINDING PROTEIN HFLX"/>
    <property type="match status" value="1"/>
</dbReference>
<keyword evidence="3" id="KW-0460">Magnesium</keyword>
<accession>A0AAV1S7W0</accession>